<dbReference type="EMBL" id="JAMKPW020000021">
    <property type="protein sequence ID" value="KAK8207661.1"/>
    <property type="molecule type" value="Genomic_DNA"/>
</dbReference>
<gene>
    <name evidence="1" type="ORF">M8818_004315</name>
</gene>
<sequence length="115" mass="12966">MQSAVRASEDLLLDACTERLFPELGRITVRKRELSRPAEASREEILHGFGGYLGTARLTPYLITCKADGSLVGGDVGWYLRHARRVQRTRSNQALAVLWGRIMAPRRQAELQVPY</sequence>
<evidence type="ECO:0000313" key="1">
    <source>
        <dbReference type="EMBL" id="KAK8207661.1"/>
    </source>
</evidence>
<organism evidence="1 2">
    <name type="scientific">Zalaria obscura</name>
    <dbReference type="NCBI Taxonomy" id="2024903"/>
    <lineage>
        <taxon>Eukaryota</taxon>
        <taxon>Fungi</taxon>
        <taxon>Dikarya</taxon>
        <taxon>Ascomycota</taxon>
        <taxon>Pezizomycotina</taxon>
        <taxon>Dothideomycetes</taxon>
        <taxon>Dothideomycetidae</taxon>
        <taxon>Dothideales</taxon>
        <taxon>Zalariaceae</taxon>
        <taxon>Zalaria</taxon>
    </lineage>
</organism>
<name>A0ACC3SCC0_9PEZI</name>
<proteinExistence type="predicted"/>
<keyword evidence="2" id="KW-1185">Reference proteome</keyword>
<protein>
    <submittedName>
        <fullName evidence="1">Uncharacterized protein</fullName>
    </submittedName>
</protein>
<reference evidence="1" key="1">
    <citation type="submission" date="2024-02" db="EMBL/GenBank/DDBJ databases">
        <title>Metagenome Assembled Genome of Zalaria obscura JY119.</title>
        <authorList>
            <person name="Vighnesh L."/>
            <person name="Jagadeeshwari U."/>
            <person name="Venkata Ramana C."/>
            <person name="Sasikala C."/>
        </authorList>
    </citation>
    <scope>NUCLEOTIDE SEQUENCE</scope>
    <source>
        <strain evidence="1">JY119</strain>
    </source>
</reference>
<accession>A0ACC3SCC0</accession>
<dbReference type="Proteomes" id="UP001320706">
    <property type="component" value="Unassembled WGS sequence"/>
</dbReference>
<evidence type="ECO:0000313" key="2">
    <source>
        <dbReference type="Proteomes" id="UP001320706"/>
    </source>
</evidence>
<comment type="caution">
    <text evidence="1">The sequence shown here is derived from an EMBL/GenBank/DDBJ whole genome shotgun (WGS) entry which is preliminary data.</text>
</comment>